<feature type="domain" description="FAD dependent oxidoreductase" evidence="7">
    <location>
        <begin position="6"/>
        <end position="40"/>
    </location>
</feature>
<dbReference type="PANTHER" id="PTHR23023">
    <property type="entry name" value="DIMETHYLANILINE MONOOXYGENASE"/>
    <property type="match status" value="1"/>
</dbReference>
<dbReference type="EMBL" id="QZBD01000574">
    <property type="protein sequence ID" value="THY11034.1"/>
    <property type="molecule type" value="Genomic_DNA"/>
</dbReference>
<dbReference type="PIRSF" id="PIRSF000332">
    <property type="entry name" value="FMO"/>
    <property type="match status" value="1"/>
</dbReference>
<dbReference type="InterPro" id="IPR050346">
    <property type="entry name" value="FMO-like"/>
</dbReference>
<dbReference type="InterPro" id="IPR036188">
    <property type="entry name" value="FAD/NAD-bd_sf"/>
</dbReference>
<dbReference type="SUPFAM" id="SSF51905">
    <property type="entry name" value="FAD/NAD(P)-binding domain"/>
    <property type="match status" value="2"/>
</dbReference>
<keyword evidence="4" id="KW-0521">NADP</keyword>
<feature type="region of interest" description="Disordered" evidence="6">
    <location>
        <begin position="488"/>
        <end position="510"/>
    </location>
</feature>
<evidence type="ECO:0000259" key="7">
    <source>
        <dbReference type="Pfam" id="PF01266"/>
    </source>
</evidence>
<keyword evidence="2" id="KW-0285">Flavoprotein</keyword>
<sequence length="510" mass="55982">MDVKTVAIIGAGVSGVSSAIHLKNAGLEVTVFERGDVAGGVWVYNDRTAVEPSYPSTIPSTGDSPAFDTLLKTTNRGARRDSPVDQDSIDAKTSVDNNDLEILHAPPGPCYIGLHNNVSTPEMKLRTHEWPPQTPDFVTHDVLATYIQDTAAANDVLSNIKFRTRVDKVEKRERKWEVQSSKLVDGEIERAVQDFDALIVASGHYHAPNVPDYPNLPAWKSAFPSRITHSKVYRSPTPFAGKNVLVIGAGVSSTDICRELGSVAAEVWQSSRGGEYDLLPSMLPENCTRVSGIAGFSPLSSTPVLDDTAPIPGSILLSSGEELNNIHHVILATGYHMSYPFLPHLHDDNATPEHASEEILVTTGQITHNLHKDIFYIPDPTLAFIGVPYHVATFSLFEFQAMCVAAVFSGSSTLPQQQELRKEYQNRIDKKGIGRALHSLKDDEGEIGYVREMVAIVNQGRKEGEKVEGHSKEWFEAYGRRLVRMKETRGRKGKVEVEEEVAGPPEAVEN</sequence>
<dbReference type="InterPro" id="IPR006076">
    <property type="entry name" value="FAD-dep_OxRdtase"/>
</dbReference>
<proteinExistence type="inferred from homology"/>
<dbReference type="InterPro" id="IPR000960">
    <property type="entry name" value="Flavin_mOase"/>
</dbReference>
<gene>
    <name evidence="8" type="ORF">D6D01_09069</name>
</gene>
<protein>
    <submittedName>
        <fullName evidence="8">Dimethylaniline monooxygenase</fullName>
    </submittedName>
</protein>
<evidence type="ECO:0000256" key="3">
    <source>
        <dbReference type="ARBA" id="ARBA00022827"/>
    </source>
</evidence>
<dbReference type="InterPro" id="IPR020946">
    <property type="entry name" value="Flavin_mOase-like"/>
</dbReference>
<accession>A0A4S9K7D4</accession>
<dbReference type="PRINTS" id="PR00419">
    <property type="entry name" value="ADXRDTASE"/>
</dbReference>
<dbReference type="Pfam" id="PF00743">
    <property type="entry name" value="FMO-like"/>
    <property type="match status" value="2"/>
</dbReference>
<comment type="caution">
    <text evidence="8">The sequence shown here is derived from an EMBL/GenBank/DDBJ whole genome shotgun (WGS) entry which is preliminary data.</text>
</comment>
<comment type="similarity">
    <text evidence="1">Belongs to the FMO family.</text>
</comment>
<evidence type="ECO:0000256" key="5">
    <source>
        <dbReference type="ARBA" id="ARBA00023002"/>
    </source>
</evidence>
<evidence type="ECO:0000256" key="4">
    <source>
        <dbReference type="ARBA" id="ARBA00022857"/>
    </source>
</evidence>
<dbReference type="GO" id="GO:0050660">
    <property type="term" value="F:flavin adenine dinucleotide binding"/>
    <property type="evidence" value="ECO:0007669"/>
    <property type="project" value="InterPro"/>
</dbReference>
<keyword evidence="8" id="KW-0503">Monooxygenase</keyword>
<evidence type="ECO:0000313" key="9">
    <source>
        <dbReference type="Proteomes" id="UP000306584"/>
    </source>
</evidence>
<dbReference type="GO" id="GO:0004499">
    <property type="term" value="F:N,N-dimethylaniline monooxygenase activity"/>
    <property type="evidence" value="ECO:0007669"/>
    <property type="project" value="InterPro"/>
</dbReference>
<dbReference type="Gene3D" id="3.50.50.60">
    <property type="entry name" value="FAD/NAD(P)-binding domain"/>
    <property type="match status" value="2"/>
</dbReference>
<dbReference type="AlphaFoldDB" id="A0A4S9K7D4"/>
<dbReference type="GO" id="GO:0050661">
    <property type="term" value="F:NADP binding"/>
    <property type="evidence" value="ECO:0007669"/>
    <property type="project" value="InterPro"/>
</dbReference>
<reference evidence="8 9" key="1">
    <citation type="submission" date="2018-10" db="EMBL/GenBank/DDBJ databases">
        <title>Fifty Aureobasidium pullulans genomes reveal a recombining polyextremotolerant generalist.</title>
        <authorList>
            <person name="Gostincar C."/>
            <person name="Turk M."/>
            <person name="Zajc J."/>
            <person name="Gunde-Cimerman N."/>
        </authorList>
    </citation>
    <scope>NUCLEOTIDE SEQUENCE [LARGE SCALE GENOMIC DNA]</scope>
    <source>
        <strain evidence="8 9">EXF-6604</strain>
    </source>
</reference>
<evidence type="ECO:0000256" key="1">
    <source>
        <dbReference type="ARBA" id="ARBA00009183"/>
    </source>
</evidence>
<keyword evidence="3" id="KW-0274">FAD</keyword>
<evidence type="ECO:0000256" key="6">
    <source>
        <dbReference type="SAM" id="MobiDB-lite"/>
    </source>
</evidence>
<dbReference type="Pfam" id="PF01266">
    <property type="entry name" value="DAO"/>
    <property type="match status" value="1"/>
</dbReference>
<name>A0A4S9K7D4_AURPU</name>
<evidence type="ECO:0000256" key="2">
    <source>
        <dbReference type="ARBA" id="ARBA00022630"/>
    </source>
</evidence>
<dbReference type="Proteomes" id="UP000306584">
    <property type="component" value="Unassembled WGS sequence"/>
</dbReference>
<organism evidence="8 9">
    <name type="scientific">Aureobasidium pullulans</name>
    <name type="common">Black yeast</name>
    <name type="synonym">Pullularia pullulans</name>
    <dbReference type="NCBI Taxonomy" id="5580"/>
    <lineage>
        <taxon>Eukaryota</taxon>
        <taxon>Fungi</taxon>
        <taxon>Dikarya</taxon>
        <taxon>Ascomycota</taxon>
        <taxon>Pezizomycotina</taxon>
        <taxon>Dothideomycetes</taxon>
        <taxon>Dothideomycetidae</taxon>
        <taxon>Dothideales</taxon>
        <taxon>Saccotheciaceae</taxon>
        <taxon>Aureobasidium</taxon>
    </lineage>
</organism>
<keyword evidence="5" id="KW-0560">Oxidoreductase</keyword>
<evidence type="ECO:0000313" key="8">
    <source>
        <dbReference type="EMBL" id="THY11034.1"/>
    </source>
</evidence>